<evidence type="ECO:0000256" key="2">
    <source>
        <dbReference type="SAM" id="MobiDB-lite"/>
    </source>
</evidence>
<dbReference type="EMBL" id="KV441548">
    <property type="protein sequence ID" value="OAG13089.1"/>
    <property type="molecule type" value="Genomic_DNA"/>
</dbReference>
<evidence type="ECO:0000256" key="1">
    <source>
        <dbReference type="SAM" id="Coils"/>
    </source>
</evidence>
<keyword evidence="1" id="KW-0175">Coiled coil</keyword>
<evidence type="ECO:0000313" key="4">
    <source>
        <dbReference type="Proteomes" id="UP000077069"/>
    </source>
</evidence>
<feature type="compositionally biased region" description="Low complexity" evidence="2">
    <location>
        <begin position="29"/>
        <end position="38"/>
    </location>
</feature>
<dbReference type="RefSeq" id="XP_018043454.1">
    <property type="nucleotide sequence ID" value="XM_018185475.1"/>
</dbReference>
<feature type="region of interest" description="Disordered" evidence="2">
    <location>
        <begin position="309"/>
        <end position="337"/>
    </location>
</feature>
<evidence type="ECO:0000313" key="3">
    <source>
        <dbReference type="EMBL" id="OAG13089.1"/>
    </source>
</evidence>
<name>A0A177D218_9PLEO</name>
<feature type="compositionally biased region" description="Low complexity" evidence="2">
    <location>
        <begin position="240"/>
        <end position="251"/>
    </location>
</feature>
<sequence length="804" mass="90316">MAAKRKSRAEEGPPDAIGARKQPRRESSQRPSQEQQQPARKKLTPKELRQVMEKYIYNPECASECTLCATGMWQRLLMSTADDGGSALQMALDLVEGPWELTPIRIVHRFKGFACDDIKWIIRHLWQLCFRTSGANELSWTEVLAVLKISAQKNKTTPGTWSREAFIDAQSQGIDEAVDKKKKSAAKKAKRTSADHIEQIKPRSSGHDTAVLSLSSAQRLGGTRGTIESPPFPESPAKPPSASAVSPTARPRGIIDNGKSPLPTTLPGNTAPLGRRDGSVMLLDRETTPPSIYTGETRVPRRRVLSARIEHSDDLRSESYQSALSETNQSSSGDSTAPIELEADARLRAAAILEEFESRDPISTATLRYMLAKLGLAQSKVDLGGVRVLDLGDLIQSSVGQVAGLASGKLHPVSARDIETWTPSDLDCDGIKTFVLPFTGQPEVPSAFYVLKDSICHAYLTTPAQENIMLTQTLPEKLIRAVAGLEGAKNWKMKLLKIQDCYDRSHKDHPREEDCGLQALAVCLACLDNLFFLFKMDISFWRAVLATAIHESAGTRFFNDWLQGKWSSQQFESTPVRDKNHHPYYAGAVKAREARSKAERRQSRLARVLKDDIGELRAWIRYAQQKFIDVKKTMAAQREEIRIKTGPDFQELKEKTEWNAKRYLGADAFKQLGPEQVYGPYLSRMKLLYEQRSKKEEVLLQVQEHAAEDALKFHDQLLAALEAGEGFAQRMKIEAEDDVQKAKDFLQSELHVAKAKFEKDKARRAEEKRRIAEQQQRLAEEQARLELEEKRAEDEFEEELVDID</sequence>
<reference evidence="3 4" key="1">
    <citation type="submission" date="2016-05" db="EMBL/GenBank/DDBJ databases">
        <title>Comparative analysis of secretome profiles of manganese(II)-oxidizing ascomycete fungi.</title>
        <authorList>
            <consortium name="DOE Joint Genome Institute"/>
            <person name="Zeiner C.A."/>
            <person name="Purvine S.O."/>
            <person name="Zink E.M."/>
            <person name="Wu S."/>
            <person name="Pasa-Tolic L."/>
            <person name="Chaput D.L."/>
            <person name="Haridas S."/>
            <person name="Grigoriev I.V."/>
            <person name="Santelli C.M."/>
            <person name="Hansel C.M."/>
        </authorList>
    </citation>
    <scope>NUCLEOTIDE SEQUENCE [LARGE SCALE GENOMIC DNA]</scope>
    <source>
        <strain evidence="3 4">AP3s5-JAC2a</strain>
    </source>
</reference>
<feature type="compositionally biased region" description="Basic and acidic residues" evidence="2">
    <location>
        <begin position="192"/>
        <end position="201"/>
    </location>
</feature>
<dbReference type="GeneID" id="28768961"/>
<accession>A0A177D218</accession>
<feature type="region of interest" description="Disordered" evidence="2">
    <location>
        <begin position="1"/>
        <end position="44"/>
    </location>
</feature>
<keyword evidence="4" id="KW-1185">Reference proteome</keyword>
<feature type="compositionally biased region" description="Basic residues" evidence="2">
    <location>
        <begin position="180"/>
        <end position="191"/>
    </location>
</feature>
<dbReference type="OrthoDB" id="10523855at2759"/>
<protein>
    <submittedName>
        <fullName evidence="3">Uncharacterized protein</fullName>
    </submittedName>
</protein>
<dbReference type="InParanoid" id="A0A177D218"/>
<dbReference type="AlphaFoldDB" id="A0A177D218"/>
<dbReference type="Proteomes" id="UP000077069">
    <property type="component" value="Unassembled WGS sequence"/>
</dbReference>
<organism evidence="3 4">
    <name type="scientific">Paraphaeosphaeria sporulosa</name>
    <dbReference type="NCBI Taxonomy" id="1460663"/>
    <lineage>
        <taxon>Eukaryota</taxon>
        <taxon>Fungi</taxon>
        <taxon>Dikarya</taxon>
        <taxon>Ascomycota</taxon>
        <taxon>Pezizomycotina</taxon>
        <taxon>Dothideomycetes</taxon>
        <taxon>Pleosporomycetidae</taxon>
        <taxon>Pleosporales</taxon>
        <taxon>Massarineae</taxon>
        <taxon>Didymosphaeriaceae</taxon>
        <taxon>Paraphaeosphaeria</taxon>
    </lineage>
</organism>
<feature type="compositionally biased region" description="Pro residues" evidence="2">
    <location>
        <begin position="230"/>
        <end position="239"/>
    </location>
</feature>
<feature type="region of interest" description="Disordered" evidence="2">
    <location>
        <begin position="177"/>
        <end position="277"/>
    </location>
</feature>
<proteinExistence type="predicted"/>
<feature type="coiled-coil region" evidence="1">
    <location>
        <begin position="755"/>
        <end position="798"/>
    </location>
</feature>
<feature type="compositionally biased region" description="Polar residues" evidence="2">
    <location>
        <begin position="318"/>
        <end position="335"/>
    </location>
</feature>
<gene>
    <name evidence="3" type="ORF">CC84DRAFT_179758</name>
</gene>